<organism evidence="1 2">
    <name type="scientific">Phenylobacterium hankyongense</name>
    <dbReference type="NCBI Taxonomy" id="1813876"/>
    <lineage>
        <taxon>Bacteria</taxon>
        <taxon>Pseudomonadati</taxon>
        <taxon>Pseudomonadota</taxon>
        <taxon>Alphaproteobacteria</taxon>
        <taxon>Caulobacterales</taxon>
        <taxon>Caulobacteraceae</taxon>
        <taxon>Phenylobacterium</taxon>
    </lineage>
</organism>
<dbReference type="AlphaFoldDB" id="A0A328B338"/>
<dbReference type="OrthoDB" id="8779526at2"/>
<evidence type="ECO:0000313" key="2">
    <source>
        <dbReference type="Proteomes" id="UP000249842"/>
    </source>
</evidence>
<name>A0A328B338_9CAUL</name>
<reference evidence="2" key="1">
    <citation type="submission" date="2018-05" db="EMBL/GenBank/DDBJ databases">
        <authorList>
            <person name="Li X."/>
        </authorList>
    </citation>
    <scope>NUCLEOTIDE SEQUENCE [LARGE SCALE GENOMIC DNA]</scope>
    <source>
        <strain evidence="2">HKS-05</strain>
    </source>
</reference>
<sequence>MRGETLLLKLPAARVAELIAAGVGSPFDANKGRPMKEWVTVGAEAGWLALAREAAAFVG</sequence>
<accession>A0A328B338</accession>
<gene>
    <name evidence="1" type="ORF">DJ021_15805</name>
</gene>
<keyword evidence="2" id="KW-1185">Reference proteome</keyword>
<dbReference type="EMBL" id="QFYP01000001">
    <property type="protein sequence ID" value="RAK61852.1"/>
    <property type="molecule type" value="Genomic_DNA"/>
</dbReference>
<proteinExistence type="predicted"/>
<comment type="caution">
    <text evidence="1">The sequence shown here is derived from an EMBL/GenBank/DDBJ whole genome shotgun (WGS) entry which is preliminary data.</text>
</comment>
<evidence type="ECO:0000313" key="1">
    <source>
        <dbReference type="EMBL" id="RAK61852.1"/>
    </source>
</evidence>
<protein>
    <submittedName>
        <fullName evidence="1">Uncharacterized protein</fullName>
    </submittedName>
</protein>
<dbReference type="Proteomes" id="UP000249842">
    <property type="component" value="Unassembled WGS sequence"/>
</dbReference>